<dbReference type="KEGG" id="als:DJ013_05170"/>
<keyword evidence="3" id="KW-1185">Reference proteome</keyword>
<protein>
    <submittedName>
        <fullName evidence="2">Uncharacterized protein</fullName>
    </submittedName>
</protein>
<evidence type="ECO:0000313" key="2">
    <source>
        <dbReference type="EMBL" id="AWV97588.1"/>
    </source>
</evidence>
<feature type="transmembrane region" description="Helical" evidence="1">
    <location>
        <begin position="12"/>
        <end position="34"/>
    </location>
</feature>
<evidence type="ECO:0000256" key="1">
    <source>
        <dbReference type="SAM" id="Phobius"/>
    </source>
</evidence>
<keyword evidence="1" id="KW-0812">Transmembrane</keyword>
<feature type="transmembrane region" description="Helical" evidence="1">
    <location>
        <begin position="116"/>
        <end position="133"/>
    </location>
</feature>
<gene>
    <name evidence="2" type="ORF">DJ013_05170</name>
</gene>
<name>A0A2Z4G954_9BACT</name>
<accession>A0A2Z4G954</accession>
<organism evidence="2 3">
    <name type="scientific">Arcticibacterium luteifluviistationis</name>
    <dbReference type="NCBI Taxonomy" id="1784714"/>
    <lineage>
        <taxon>Bacteria</taxon>
        <taxon>Pseudomonadati</taxon>
        <taxon>Bacteroidota</taxon>
        <taxon>Cytophagia</taxon>
        <taxon>Cytophagales</taxon>
        <taxon>Leadbetterellaceae</taxon>
        <taxon>Arcticibacterium</taxon>
    </lineage>
</organism>
<proteinExistence type="predicted"/>
<evidence type="ECO:0000313" key="3">
    <source>
        <dbReference type="Proteomes" id="UP000249873"/>
    </source>
</evidence>
<keyword evidence="1" id="KW-0472">Membrane</keyword>
<reference evidence="2 3" key="1">
    <citation type="submission" date="2018-05" db="EMBL/GenBank/DDBJ databases">
        <title>Complete genome sequence of Arcticibacterium luteifluviistationis SM1504T, a cytophagaceae bacterium isolated from Arctic surface seawater.</title>
        <authorList>
            <person name="Li Y."/>
            <person name="Qin Q.-L."/>
        </authorList>
    </citation>
    <scope>NUCLEOTIDE SEQUENCE [LARGE SCALE GENOMIC DNA]</scope>
    <source>
        <strain evidence="2 3">SM1504</strain>
    </source>
</reference>
<dbReference type="RefSeq" id="WP_111370690.1">
    <property type="nucleotide sequence ID" value="NZ_CP029480.1"/>
</dbReference>
<sequence>MNQTNILKETQKTYMAIAFSLLLLAIAVFYLIQSGSISQGSSAMDILFKAVPMGIVIGLSASFYFGNKHLKAARSVNGLSKKLEFYKKSALAKNLCLAVPGYLASIAAIISGETQFLFISLAVLAVMLIAFPSKKKAISQLGLGDKDASELEKLMSA</sequence>
<keyword evidence="1" id="KW-1133">Transmembrane helix</keyword>
<feature type="transmembrane region" description="Helical" evidence="1">
    <location>
        <begin position="91"/>
        <end position="110"/>
    </location>
</feature>
<dbReference type="EMBL" id="CP029480">
    <property type="protein sequence ID" value="AWV97588.1"/>
    <property type="molecule type" value="Genomic_DNA"/>
</dbReference>
<dbReference type="AlphaFoldDB" id="A0A2Z4G954"/>
<dbReference type="Proteomes" id="UP000249873">
    <property type="component" value="Chromosome"/>
</dbReference>
<feature type="transmembrane region" description="Helical" evidence="1">
    <location>
        <begin position="46"/>
        <end position="65"/>
    </location>
</feature>